<name>A0ABW1A8P9_9ACTN</name>
<proteinExistence type="predicted"/>
<dbReference type="Gene3D" id="3.10.105.10">
    <property type="entry name" value="Dipeptide-binding Protein, Domain 3"/>
    <property type="match status" value="1"/>
</dbReference>
<dbReference type="CDD" id="cd08503">
    <property type="entry name" value="PBP2_NikA_DppA_OppA_like_17"/>
    <property type="match status" value="1"/>
</dbReference>
<dbReference type="InterPro" id="IPR006311">
    <property type="entry name" value="TAT_signal"/>
</dbReference>
<protein>
    <submittedName>
        <fullName evidence="2">ABC transporter substrate-binding protein</fullName>
    </submittedName>
</protein>
<dbReference type="InterPro" id="IPR039424">
    <property type="entry name" value="SBP_5"/>
</dbReference>
<dbReference type="InterPro" id="IPR030678">
    <property type="entry name" value="Peptide/Ni-bd"/>
</dbReference>
<dbReference type="Proteomes" id="UP001596074">
    <property type="component" value="Unassembled WGS sequence"/>
</dbReference>
<keyword evidence="3" id="KW-1185">Reference proteome</keyword>
<sequence>MPSGTTRRGFLGLAGGAGAVLLGSCSSGGTDSGTPRRGGTVRAVFPGAGAKETMDPHAQRQFVDIARHKAVFDKLVDLGETLRPVPRLAERWETRDDATVWRFHLRAATFHDGHVLDAEDVLYTLARILDPKGVDRRARTSLSGIDLNRSRAVGARVVEIVLRRPNAELPSLLAMTGTAIVRRGYADPSRPVGTGPFRFQSFTAGRSFAGRRFDDHWDGAPHLDEIRVLSAETEARANAVQAGEVEYAHEMTPTFARVVKSNGNVRIVAAPRSGAEGIVMKTDRPPFDDPDAAMAVKLLADRRRLVEVILGGRGAVGNDMYGKGFAYYPEHVPQRERDVAEARALLRKAGALNKEVTFYTSTAANGFVDAAHLFARQAGEAGLRVKVVTGPPESYYTDQLTTGLIGSHRCGAMPIPTYISDRLLTGSPQNATAWERGDFDREFSQAQSIVDEKRRTDRYGALQQRIRDRGGLLLWGHPDWLNAVSARLHGVKGAPPNTVDWARFDTVWLA</sequence>
<reference evidence="3" key="1">
    <citation type="journal article" date="2019" name="Int. J. Syst. Evol. Microbiol.">
        <title>The Global Catalogue of Microorganisms (GCM) 10K type strain sequencing project: providing services to taxonomists for standard genome sequencing and annotation.</title>
        <authorList>
            <consortium name="The Broad Institute Genomics Platform"/>
            <consortium name="The Broad Institute Genome Sequencing Center for Infectious Disease"/>
            <person name="Wu L."/>
            <person name="Ma J."/>
        </authorList>
    </citation>
    <scope>NUCLEOTIDE SEQUENCE [LARGE SCALE GENOMIC DNA]</scope>
    <source>
        <strain evidence="3">KCTC 42087</strain>
    </source>
</reference>
<dbReference type="PIRSF" id="PIRSF002741">
    <property type="entry name" value="MppA"/>
    <property type="match status" value="1"/>
</dbReference>
<feature type="domain" description="Solute-binding protein family 5" evidence="1">
    <location>
        <begin position="84"/>
        <end position="421"/>
    </location>
</feature>
<accession>A0ABW1A8P9</accession>
<gene>
    <name evidence="2" type="ORF">ACFPZN_35545</name>
</gene>
<evidence type="ECO:0000259" key="1">
    <source>
        <dbReference type="Pfam" id="PF00496"/>
    </source>
</evidence>
<evidence type="ECO:0000313" key="3">
    <source>
        <dbReference type="Proteomes" id="UP001596074"/>
    </source>
</evidence>
<dbReference type="RefSeq" id="WP_378286818.1">
    <property type="nucleotide sequence ID" value="NZ_JBHSON010000061.1"/>
</dbReference>
<dbReference type="EMBL" id="JBHSON010000061">
    <property type="protein sequence ID" value="MFC5750962.1"/>
    <property type="molecule type" value="Genomic_DNA"/>
</dbReference>
<dbReference type="PROSITE" id="PS51318">
    <property type="entry name" value="TAT"/>
    <property type="match status" value="1"/>
</dbReference>
<dbReference type="InterPro" id="IPR000914">
    <property type="entry name" value="SBP_5_dom"/>
</dbReference>
<dbReference type="PROSITE" id="PS51257">
    <property type="entry name" value="PROKAR_LIPOPROTEIN"/>
    <property type="match status" value="1"/>
</dbReference>
<dbReference type="Pfam" id="PF00496">
    <property type="entry name" value="SBP_bac_5"/>
    <property type="match status" value="1"/>
</dbReference>
<dbReference type="Gene3D" id="3.40.190.10">
    <property type="entry name" value="Periplasmic binding protein-like II"/>
    <property type="match status" value="1"/>
</dbReference>
<dbReference type="SUPFAM" id="SSF53850">
    <property type="entry name" value="Periplasmic binding protein-like II"/>
    <property type="match status" value="1"/>
</dbReference>
<organism evidence="2 3">
    <name type="scientific">Actinomadura rugatobispora</name>
    <dbReference type="NCBI Taxonomy" id="1994"/>
    <lineage>
        <taxon>Bacteria</taxon>
        <taxon>Bacillati</taxon>
        <taxon>Actinomycetota</taxon>
        <taxon>Actinomycetes</taxon>
        <taxon>Streptosporangiales</taxon>
        <taxon>Thermomonosporaceae</taxon>
        <taxon>Actinomadura</taxon>
    </lineage>
</organism>
<dbReference type="PANTHER" id="PTHR30290">
    <property type="entry name" value="PERIPLASMIC BINDING COMPONENT OF ABC TRANSPORTER"/>
    <property type="match status" value="1"/>
</dbReference>
<evidence type="ECO:0000313" key="2">
    <source>
        <dbReference type="EMBL" id="MFC5750962.1"/>
    </source>
</evidence>
<dbReference type="PANTHER" id="PTHR30290:SF65">
    <property type="entry name" value="MONOACYL PHOSPHATIDYLINOSITOL TETRAMANNOSIDE-BINDING PROTEIN LPQW-RELATED"/>
    <property type="match status" value="1"/>
</dbReference>
<comment type="caution">
    <text evidence="2">The sequence shown here is derived from an EMBL/GenBank/DDBJ whole genome shotgun (WGS) entry which is preliminary data.</text>
</comment>